<evidence type="ECO:0000256" key="5">
    <source>
        <dbReference type="ARBA" id="ARBA00023002"/>
    </source>
</evidence>
<name>A0ABP3IS15_9ACTN</name>
<dbReference type="Pfam" id="PF01565">
    <property type="entry name" value="FAD_binding_4"/>
    <property type="match status" value="1"/>
</dbReference>
<protein>
    <submittedName>
        <fullName evidence="7">FAD-binding oxidoreductase</fullName>
    </submittedName>
</protein>
<dbReference type="PANTHER" id="PTHR42973">
    <property type="entry name" value="BINDING OXIDOREDUCTASE, PUTATIVE (AFU_ORTHOLOGUE AFUA_1G17690)-RELATED"/>
    <property type="match status" value="1"/>
</dbReference>
<dbReference type="InterPro" id="IPR006094">
    <property type="entry name" value="Oxid_FAD_bind_N"/>
</dbReference>
<evidence type="ECO:0000313" key="8">
    <source>
        <dbReference type="Proteomes" id="UP001500879"/>
    </source>
</evidence>
<keyword evidence="4" id="KW-0274">FAD</keyword>
<dbReference type="EMBL" id="BAAABX010000051">
    <property type="protein sequence ID" value="GAA0421338.1"/>
    <property type="molecule type" value="Genomic_DNA"/>
</dbReference>
<evidence type="ECO:0000259" key="6">
    <source>
        <dbReference type="PROSITE" id="PS51387"/>
    </source>
</evidence>
<dbReference type="InterPro" id="IPR016169">
    <property type="entry name" value="FAD-bd_PCMH_sub2"/>
</dbReference>
<dbReference type="Gene3D" id="3.40.462.20">
    <property type="match status" value="1"/>
</dbReference>
<dbReference type="Gene3D" id="3.30.43.10">
    <property type="entry name" value="Uridine Diphospho-n-acetylenolpyruvylglucosamine Reductase, domain 2"/>
    <property type="match status" value="1"/>
</dbReference>
<keyword evidence="8" id="KW-1185">Reference proteome</keyword>
<evidence type="ECO:0000313" key="7">
    <source>
        <dbReference type="EMBL" id="GAA0421338.1"/>
    </source>
</evidence>
<dbReference type="InterPro" id="IPR016167">
    <property type="entry name" value="FAD-bd_PCMH_sub1"/>
</dbReference>
<comment type="similarity">
    <text evidence="2">Belongs to the oxygen-dependent FAD-linked oxidoreductase family.</text>
</comment>
<dbReference type="InterPro" id="IPR012951">
    <property type="entry name" value="BBE"/>
</dbReference>
<evidence type="ECO:0000256" key="2">
    <source>
        <dbReference type="ARBA" id="ARBA00005466"/>
    </source>
</evidence>
<accession>A0ABP3IS15</accession>
<evidence type="ECO:0000256" key="4">
    <source>
        <dbReference type="ARBA" id="ARBA00022827"/>
    </source>
</evidence>
<sequence length="456" mass="48061">MVVMERSTQTLTGLTGPVLRPGDPGFEEELAGYQAAYAHRPSVVVGAADAEDVRRAVAYAAAEGLPVGVQLTGHGLSVAADGGVLVSTRRMAGVHVDPEARTARVAAGARWGDVIDAAGAYGLAPLSGSTPTIGVVGYTLGGGLGLLARQYGYAADHVRSLEVVTADGRLREVGPGDELYGALLGGGGNFGIVTSLVLDLFPVATLYGGQLVFDTPLVEEALEVWRRWTTGVPEEMTSSVTLIPFPDIPQLPEFLRGRYVASFRIAFNGPAEEGERLVAPLRAIGPRLDDSLRVLPYTESGTIHNDPDEPNAYAGTSAFLDELPPEALKALLGAVGPDSPVPAFTDIRHLGGALRRGARGTAVDHRGAEFLVAAVSGFFPGVGPDEVRARHGLLREALAPWTVGHSLNFLYGDGEHADEVQVRAGYEAGTYERLAALKTTYDPSNLFRLNRNVRPA</sequence>
<organism evidence="7 8">
    <name type="scientific">Streptomyces luteireticuli</name>
    <dbReference type="NCBI Taxonomy" id="173858"/>
    <lineage>
        <taxon>Bacteria</taxon>
        <taxon>Bacillati</taxon>
        <taxon>Actinomycetota</taxon>
        <taxon>Actinomycetes</taxon>
        <taxon>Kitasatosporales</taxon>
        <taxon>Streptomycetaceae</taxon>
        <taxon>Streptomyces</taxon>
    </lineage>
</organism>
<evidence type="ECO:0000256" key="1">
    <source>
        <dbReference type="ARBA" id="ARBA00001974"/>
    </source>
</evidence>
<dbReference type="Pfam" id="PF08031">
    <property type="entry name" value="BBE"/>
    <property type="match status" value="1"/>
</dbReference>
<reference evidence="8" key="1">
    <citation type="journal article" date="2019" name="Int. J. Syst. Evol. Microbiol.">
        <title>The Global Catalogue of Microorganisms (GCM) 10K type strain sequencing project: providing services to taxonomists for standard genome sequencing and annotation.</title>
        <authorList>
            <consortium name="The Broad Institute Genomics Platform"/>
            <consortium name="The Broad Institute Genome Sequencing Center for Infectious Disease"/>
            <person name="Wu L."/>
            <person name="Ma J."/>
        </authorList>
    </citation>
    <scope>NUCLEOTIDE SEQUENCE [LARGE SCALE GENOMIC DNA]</scope>
    <source>
        <strain evidence="8">JCM 4788</strain>
    </source>
</reference>
<gene>
    <name evidence="7" type="ORF">GCM10010357_48350</name>
</gene>
<dbReference type="SUPFAM" id="SSF56176">
    <property type="entry name" value="FAD-binding/transporter-associated domain-like"/>
    <property type="match status" value="1"/>
</dbReference>
<evidence type="ECO:0000256" key="3">
    <source>
        <dbReference type="ARBA" id="ARBA00022630"/>
    </source>
</evidence>
<dbReference type="InterPro" id="IPR036318">
    <property type="entry name" value="FAD-bd_PCMH-like_sf"/>
</dbReference>
<keyword evidence="3" id="KW-0285">Flavoprotein</keyword>
<dbReference type="Gene3D" id="3.30.465.10">
    <property type="match status" value="1"/>
</dbReference>
<feature type="domain" description="FAD-binding PCMH-type" evidence="6">
    <location>
        <begin position="37"/>
        <end position="203"/>
    </location>
</feature>
<dbReference type="InterPro" id="IPR050416">
    <property type="entry name" value="FAD-linked_Oxidoreductase"/>
</dbReference>
<dbReference type="PANTHER" id="PTHR42973:SF39">
    <property type="entry name" value="FAD-BINDING PCMH-TYPE DOMAIN-CONTAINING PROTEIN"/>
    <property type="match status" value="1"/>
</dbReference>
<dbReference type="PROSITE" id="PS51387">
    <property type="entry name" value="FAD_PCMH"/>
    <property type="match status" value="1"/>
</dbReference>
<proteinExistence type="inferred from homology"/>
<comment type="cofactor">
    <cofactor evidence="1">
        <name>FAD</name>
        <dbReference type="ChEBI" id="CHEBI:57692"/>
    </cofactor>
</comment>
<dbReference type="Proteomes" id="UP001500879">
    <property type="component" value="Unassembled WGS sequence"/>
</dbReference>
<dbReference type="InterPro" id="IPR016166">
    <property type="entry name" value="FAD-bd_PCMH"/>
</dbReference>
<comment type="caution">
    <text evidence="7">The sequence shown here is derived from an EMBL/GenBank/DDBJ whole genome shotgun (WGS) entry which is preliminary data.</text>
</comment>
<keyword evidence="5" id="KW-0560">Oxidoreductase</keyword>